<accession>A0ABR7WQI2</accession>
<keyword evidence="2" id="KW-1185">Reference proteome</keyword>
<dbReference type="RefSeq" id="WP_191189216.1">
    <property type="nucleotide sequence ID" value="NZ_JACWMY010000005.1"/>
</dbReference>
<name>A0ABR7WQI2_9SPHI</name>
<evidence type="ECO:0000313" key="2">
    <source>
        <dbReference type="Proteomes" id="UP000606600"/>
    </source>
</evidence>
<dbReference type="Proteomes" id="UP000606600">
    <property type="component" value="Unassembled WGS sequence"/>
</dbReference>
<organism evidence="1 2">
    <name type="scientific">Mucilaginibacter pankratovii</name>
    <dbReference type="NCBI Taxonomy" id="2772110"/>
    <lineage>
        <taxon>Bacteria</taxon>
        <taxon>Pseudomonadati</taxon>
        <taxon>Bacteroidota</taxon>
        <taxon>Sphingobacteriia</taxon>
        <taxon>Sphingobacteriales</taxon>
        <taxon>Sphingobacteriaceae</taxon>
        <taxon>Mucilaginibacter</taxon>
    </lineage>
</organism>
<evidence type="ECO:0000313" key="1">
    <source>
        <dbReference type="EMBL" id="MBD1364557.1"/>
    </source>
</evidence>
<dbReference type="EMBL" id="JACWMY010000005">
    <property type="protein sequence ID" value="MBD1364557.1"/>
    <property type="molecule type" value="Genomic_DNA"/>
</dbReference>
<reference evidence="1 2" key="1">
    <citation type="submission" date="2020-09" db="EMBL/GenBank/DDBJ databases">
        <title>Novel species of Mucilaginibacter isolated from a glacier on the Tibetan Plateau.</title>
        <authorList>
            <person name="Liu Q."/>
            <person name="Xin Y.-H."/>
        </authorList>
    </citation>
    <scope>NUCLEOTIDE SEQUENCE [LARGE SCALE GENOMIC DNA]</scope>
    <source>
        <strain evidence="1 2">ZT4R22</strain>
    </source>
</reference>
<protein>
    <submittedName>
        <fullName evidence="1">Uncharacterized protein</fullName>
    </submittedName>
</protein>
<sequence>MLKTVVMAQDGDHVFIGQHVDSVQRIVALEVQGHYNAGGYLVKMSAHTIDYKGKPVTIILCKENVLNASVNKGINLCVNYFIVKDTVFYIATEYKNLSEIEVKGILLSDRRLTNVAGYYFDSNYRFYHRVIKNGDGSVVDEYRKTVFERLPLSVREQLGILLKKH</sequence>
<comment type="caution">
    <text evidence="1">The sequence shown here is derived from an EMBL/GenBank/DDBJ whole genome shotgun (WGS) entry which is preliminary data.</text>
</comment>
<proteinExistence type="predicted"/>
<gene>
    <name evidence="1" type="ORF">IDJ77_12125</name>
</gene>